<dbReference type="Pfam" id="PF13551">
    <property type="entry name" value="HTH_29"/>
    <property type="match status" value="1"/>
</dbReference>
<dbReference type="SUPFAM" id="SSF48295">
    <property type="entry name" value="TrpR-like"/>
    <property type="match status" value="1"/>
</dbReference>
<protein>
    <recommendedName>
        <fullName evidence="3">Transposase</fullName>
    </recommendedName>
</protein>
<dbReference type="Gene3D" id="1.10.10.10">
    <property type="entry name" value="Winged helix-like DNA-binding domain superfamily/Winged helix DNA-binding domain"/>
    <property type="match status" value="1"/>
</dbReference>
<evidence type="ECO:0000313" key="1">
    <source>
        <dbReference type="EMBL" id="CAH1399868.1"/>
    </source>
</evidence>
<gene>
    <name evidence="1" type="ORF">NEZAVI_LOCUS9224</name>
</gene>
<evidence type="ECO:0008006" key="3">
    <source>
        <dbReference type="Google" id="ProtNLM"/>
    </source>
</evidence>
<name>A0A9P0HCN7_NEZVI</name>
<keyword evidence="2" id="KW-1185">Reference proteome</keyword>
<dbReference type="GO" id="GO:0043565">
    <property type="term" value="F:sequence-specific DNA binding"/>
    <property type="evidence" value="ECO:0007669"/>
    <property type="project" value="InterPro"/>
</dbReference>
<dbReference type="InterPro" id="IPR036388">
    <property type="entry name" value="WH-like_DNA-bd_sf"/>
</dbReference>
<accession>A0A9P0HCN7</accession>
<dbReference type="OrthoDB" id="10427879at2759"/>
<dbReference type="AlphaFoldDB" id="A0A9P0HCN7"/>
<organism evidence="1 2">
    <name type="scientific">Nezara viridula</name>
    <name type="common">Southern green stink bug</name>
    <name type="synonym">Cimex viridulus</name>
    <dbReference type="NCBI Taxonomy" id="85310"/>
    <lineage>
        <taxon>Eukaryota</taxon>
        <taxon>Metazoa</taxon>
        <taxon>Ecdysozoa</taxon>
        <taxon>Arthropoda</taxon>
        <taxon>Hexapoda</taxon>
        <taxon>Insecta</taxon>
        <taxon>Pterygota</taxon>
        <taxon>Neoptera</taxon>
        <taxon>Paraneoptera</taxon>
        <taxon>Hemiptera</taxon>
        <taxon>Heteroptera</taxon>
        <taxon>Panheteroptera</taxon>
        <taxon>Pentatomomorpha</taxon>
        <taxon>Pentatomoidea</taxon>
        <taxon>Pentatomidae</taxon>
        <taxon>Pentatominae</taxon>
        <taxon>Nezara</taxon>
    </lineage>
</organism>
<dbReference type="EMBL" id="OV725080">
    <property type="protein sequence ID" value="CAH1399868.1"/>
    <property type="molecule type" value="Genomic_DNA"/>
</dbReference>
<evidence type="ECO:0000313" key="2">
    <source>
        <dbReference type="Proteomes" id="UP001152798"/>
    </source>
</evidence>
<reference evidence="1" key="1">
    <citation type="submission" date="2022-01" db="EMBL/GenBank/DDBJ databases">
        <authorList>
            <person name="King R."/>
        </authorList>
    </citation>
    <scope>NUCLEOTIDE SEQUENCE</scope>
</reference>
<sequence length="71" mass="8062">MGGSEISNSEKKRVVKLVDSGRMTVSEAAYLCDRAPSTIYSWRRQMSTSGDSRGNRTTNITYVNINNYHYH</sequence>
<dbReference type="InterPro" id="IPR010921">
    <property type="entry name" value="Trp_repressor/repl_initiator"/>
</dbReference>
<proteinExistence type="predicted"/>
<dbReference type="Proteomes" id="UP001152798">
    <property type="component" value="Chromosome 4"/>
</dbReference>